<dbReference type="Pfam" id="PF13699">
    <property type="entry name" value="eCIS_core"/>
    <property type="match status" value="1"/>
</dbReference>
<feature type="compositionally biased region" description="Polar residues" evidence="1">
    <location>
        <begin position="1"/>
        <end position="22"/>
    </location>
</feature>
<reference evidence="3 4" key="1">
    <citation type="submission" date="2018-06" db="EMBL/GenBank/DDBJ databases">
        <title>Echinicola strongylocentroti sp. nov., isolated from a sea urchin Strongylocentrotus intermedius.</title>
        <authorList>
            <person name="Bae S.S."/>
        </authorList>
    </citation>
    <scope>NUCLEOTIDE SEQUENCE [LARGE SCALE GENOMIC DNA]</scope>
    <source>
        <strain evidence="3 4">MEBiC08714</strain>
    </source>
</reference>
<dbReference type="OrthoDB" id="4317910at2"/>
<keyword evidence="4" id="KW-1185">Reference proteome</keyword>
<evidence type="ECO:0000313" key="3">
    <source>
        <dbReference type="EMBL" id="AWW28653.1"/>
    </source>
</evidence>
<evidence type="ECO:0000313" key="4">
    <source>
        <dbReference type="Proteomes" id="UP000248688"/>
    </source>
</evidence>
<accession>A0A2Z4IDY0</accession>
<protein>
    <recommendedName>
        <fullName evidence="2">eCIS core domain-containing protein</fullName>
    </recommendedName>
</protein>
<feature type="compositionally biased region" description="Acidic residues" evidence="1">
    <location>
        <begin position="71"/>
        <end position="84"/>
    </location>
</feature>
<feature type="domain" description="eCIS core" evidence="2">
    <location>
        <begin position="167"/>
        <end position="243"/>
    </location>
</feature>
<dbReference type="InterPro" id="IPR025295">
    <property type="entry name" value="eCIS_core_dom"/>
</dbReference>
<sequence length="1174" mass="127284">MKHFSSKTNQSKGNPAQKQPENFFQAKLNVGQPGDKFEMEADQMADQVVSGIHETDTTNAPSPETTVQTQQEEELATAENTETEVQEKSLAESVTPVVQPQMEEEQVQEKEEEEELQMQDDEELQKSPSASDDDDPNEGNIQAQSEHSKAVSPQLESQIKSGSGGSPMDPNTQSSMESGFGADFSGVNIHTDSSAVQMSSDLGAQAFTHGNDIYFNEGKYNPSSPSGQHLLAHELTHTIQQGSSNAVQGKMVQKEGEEDAPQQDPNEILKTFYLPSVKARHLQVYQAWASQRNLVRKHNYSRDTNANDKPQQVRNWKNHYWDKLENIENIGLHEDFTGVKKIGIPGDREISGRRRTLLKKLTIPDWSKNGVVQEGKDRYEVDHIVELQVSGWAEDQRGNDFPNLELLDGRSNASAGSKTRSNVENIVRDYLEANGEGNTQADAQRYMSSNDIVFERVEMGSGDYAGESRPSEYWTREEITQGVHLSDLEDLGNIGEPGTPTEFALMTPDDGYLMQLFPHEENNLNISIPADSTVAKSVAGLTLSQINLSAGFDSLENDTNIGTATVAWDLPDKFSAPPGTFTINLKKSESQYAGKLGNLPELGSDFEHLSPISFSGLEVTDEGLIAEGVLTPSLSFLQDAAIRVGIRGKEIYFSAEYSPSNITLPIPRLNVNSATLAVGYSTLQGFEVSGDAELEMQGIATGNITAGFSEAEGLYLRGEINFDEQLFGETQASARIAYENESWTVGGTITIPRNKVRGVKSATINATYSENTFSATGEAELDIPGIERGSMSIEYGDEGFSIGGDFDLSSDIPGISGGNVAVRVSKESGAEEYDVFVSGTAQPDIPGISSELSVTYENGALTIEGRASYERGMLSGTIEVGATNRAIGEDGEPTGEPDDTMRVYGGGSLTLQLTPWLEATAGVTFTPEGEIEVTARLAADSYEVFSRREVNRNLFTVPTIEIPLFAIPLGPRSIGLVAQIGGGLDFTAGFGPGELRNMSAEITYNPEREEETTVAGHGEFAIPADAGLTLRGDLSLGVSVGIASLTGGIELAGSLGLEGEAAAEVDVNWSPQTGLALDAEGRVTVNPKFTFDLNAFARASLGIGWFSISETWRHNLASYEWGPDIQFGVVFPVHYREGEAFDMSFDDIEVIYPDLDVIDMAKGLARDVKNDIFS</sequence>
<dbReference type="KEGG" id="est:DN752_00020"/>
<proteinExistence type="predicted"/>
<dbReference type="AlphaFoldDB" id="A0A2Z4IDY0"/>
<feature type="compositionally biased region" description="Acidic residues" evidence="1">
    <location>
        <begin position="102"/>
        <end position="123"/>
    </location>
</feature>
<dbReference type="Proteomes" id="UP000248688">
    <property type="component" value="Chromosome"/>
</dbReference>
<evidence type="ECO:0000259" key="2">
    <source>
        <dbReference type="Pfam" id="PF13699"/>
    </source>
</evidence>
<name>A0A2Z4IDY0_9BACT</name>
<feature type="region of interest" description="Disordered" evidence="1">
    <location>
        <begin position="1"/>
        <end position="185"/>
    </location>
</feature>
<organism evidence="3 4">
    <name type="scientific">Echinicola strongylocentroti</name>
    <dbReference type="NCBI Taxonomy" id="1795355"/>
    <lineage>
        <taxon>Bacteria</taxon>
        <taxon>Pseudomonadati</taxon>
        <taxon>Bacteroidota</taxon>
        <taxon>Cytophagia</taxon>
        <taxon>Cytophagales</taxon>
        <taxon>Cyclobacteriaceae</taxon>
        <taxon>Echinicola</taxon>
    </lineage>
</organism>
<dbReference type="EMBL" id="CP030041">
    <property type="protein sequence ID" value="AWW28653.1"/>
    <property type="molecule type" value="Genomic_DNA"/>
</dbReference>
<dbReference type="RefSeq" id="WP_112782075.1">
    <property type="nucleotide sequence ID" value="NZ_CP030041.1"/>
</dbReference>
<gene>
    <name evidence="3" type="ORF">DN752_00020</name>
</gene>
<evidence type="ECO:0000256" key="1">
    <source>
        <dbReference type="SAM" id="MobiDB-lite"/>
    </source>
</evidence>